<dbReference type="InterPro" id="IPR046533">
    <property type="entry name" value="DUF6598"/>
</dbReference>
<evidence type="ECO:0000313" key="3">
    <source>
        <dbReference type="EMBL" id="KAJ4801156.1"/>
    </source>
</evidence>
<evidence type="ECO:0000256" key="1">
    <source>
        <dbReference type="SAM" id="MobiDB-lite"/>
    </source>
</evidence>
<sequence length="333" mass="37176">METLAEPCQAPGENDLMEILGAAFFDDDSYSDNNKGSSSSKNGKVPVGSPLISSPKDGPGKVLYHCWQKTAEIFSVRFLAFEKMNFEDVYGVIIADSNYPYVIFERLFGDPPLRIDSEGYVRLTGPKRAISALDYLSLTSCLFNSRMTERPVYRDGEMWSLHHTSFDQFMCKEVMTDFGPSEVQYAVYKNSAEAILEVALIDWEGKGEFATTKVEIFGIVASRNNKVTDCRARSLLFEKKSEEAICVGFGDTIPLPLSRKVTVLPLGSILMVDLCIWHRSNKFSMDVLVDETVSFCSSLTGEVEKIVCGNRGKIKVKATWKSDISWQEIGGHL</sequence>
<name>A0AAV8GBI5_9POAL</name>
<reference evidence="3" key="1">
    <citation type="submission" date="2022-08" db="EMBL/GenBank/DDBJ databases">
        <authorList>
            <person name="Marques A."/>
        </authorList>
    </citation>
    <scope>NUCLEOTIDE SEQUENCE</scope>
    <source>
        <strain evidence="3">RhyPub2mFocal</strain>
        <tissue evidence="3">Leaves</tissue>
    </source>
</reference>
<gene>
    <name evidence="3" type="ORF">LUZ62_052402</name>
</gene>
<keyword evidence="4" id="KW-1185">Reference proteome</keyword>
<feature type="region of interest" description="Disordered" evidence="1">
    <location>
        <begin position="32"/>
        <end position="53"/>
    </location>
</feature>
<proteinExistence type="predicted"/>
<evidence type="ECO:0000259" key="2">
    <source>
        <dbReference type="Pfam" id="PF20241"/>
    </source>
</evidence>
<feature type="compositionally biased region" description="Low complexity" evidence="1">
    <location>
        <begin position="32"/>
        <end position="49"/>
    </location>
</feature>
<dbReference type="PANTHER" id="PTHR33065:SF88">
    <property type="entry name" value="OS11G0104220 PROTEIN"/>
    <property type="match status" value="1"/>
</dbReference>
<dbReference type="PANTHER" id="PTHR33065">
    <property type="entry name" value="OS07G0486400 PROTEIN"/>
    <property type="match status" value="1"/>
</dbReference>
<comment type="caution">
    <text evidence="3">The sequence shown here is derived from an EMBL/GenBank/DDBJ whole genome shotgun (WGS) entry which is preliminary data.</text>
</comment>
<dbReference type="Proteomes" id="UP001140206">
    <property type="component" value="Chromosome 2"/>
</dbReference>
<organism evidence="3 4">
    <name type="scientific">Rhynchospora pubera</name>
    <dbReference type="NCBI Taxonomy" id="906938"/>
    <lineage>
        <taxon>Eukaryota</taxon>
        <taxon>Viridiplantae</taxon>
        <taxon>Streptophyta</taxon>
        <taxon>Embryophyta</taxon>
        <taxon>Tracheophyta</taxon>
        <taxon>Spermatophyta</taxon>
        <taxon>Magnoliopsida</taxon>
        <taxon>Liliopsida</taxon>
        <taxon>Poales</taxon>
        <taxon>Cyperaceae</taxon>
        <taxon>Cyperoideae</taxon>
        <taxon>Rhynchosporeae</taxon>
        <taxon>Rhynchospora</taxon>
    </lineage>
</organism>
<protein>
    <submittedName>
        <fullName evidence="3">rRNA N-glycosidase</fullName>
    </submittedName>
</protein>
<feature type="domain" description="DUF6598" evidence="2">
    <location>
        <begin position="71"/>
        <end position="317"/>
    </location>
</feature>
<dbReference type="EMBL" id="JAMFTS010000002">
    <property type="protein sequence ID" value="KAJ4801156.1"/>
    <property type="molecule type" value="Genomic_DNA"/>
</dbReference>
<accession>A0AAV8GBI5</accession>
<dbReference type="AlphaFoldDB" id="A0AAV8GBI5"/>
<evidence type="ECO:0000313" key="4">
    <source>
        <dbReference type="Proteomes" id="UP001140206"/>
    </source>
</evidence>
<dbReference type="Pfam" id="PF20241">
    <property type="entry name" value="DUF6598"/>
    <property type="match status" value="1"/>
</dbReference>